<evidence type="ECO:0000313" key="3">
    <source>
        <dbReference type="Proteomes" id="UP000517753"/>
    </source>
</evidence>
<dbReference type="Proteomes" id="UP000517753">
    <property type="component" value="Unassembled WGS sequence"/>
</dbReference>
<evidence type="ECO:0000313" key="2">
    <source>
        <dbReference type="EMBL" id="NYD92059.1"/>
    </source>
</evidence>
<accession>A0A7Y9K4L3</accession>
<proteinExistence type="predicted"/>
<sequence>MSRRQLHDLTRRNVVAGAIAAFGLSSSCQARAPMTIGLFPRGAAIDIPAHVDQITTTGFAEAGVGSATYRYDPAIGGAEHSERPLSTFRTKDGRIFRLEPQEALDLTTVGMRVGLADGRAASNAAALREALALSQTVVLPAGTIDLRLPGGFALPERDGLTIRGQDWTTQVVGGGAIFSLPSVANFHLADLWLLQTTNDGPAIQSYHCNLRNICFTRVKISVRDKAVSQHNCISIVVDKSPVAADGIAGLAGLAIKDCWFEPGRMGVEIQNHGDGARVYRYRNIVVEGTTVTKTAPVNGMGISLSGWGDTCRIRNNRFVDCTGPGVEIVGADDATIEGNQFVGSLGTPIAISNTRVVKGCRIVDNKVTGAPLVGLFIEAADGVTIIGNDLSTSGAFVIKARHVDIVRNRLTAMGTAQLFQIDHARDVKIEHNVMRSEGGKDGLPMIVIFNGSRDCIVKENRMERRGYDVANDSLWVRQSSDAAGIIVQNNQRIGGPTGRAL</sequence>
<dbReference type="EMBL" id="JACCBY010000008">
    <property type="protein sequence ID" value="NYD92059.1"/>
    <property type="molecule type" value="Genomic_DNA"/>
</dbReference>
<reference evidence="2 3" key="1">
    <citation type="submission" date="2020-07" db="EMBL/GenBank/DDBJ databases">
        <authorList>
            <person name="Partida-Martinez L."/>
            <person name="Huntemann M."/>
            <person name="Clum A."/>
            <person name="Wang J."/>
            <person name="Palaniappan K."/>
            <person name="Ritter S."/>
            <person name="Chen I.-M."/>
            <person name="Stamatis D."/>
            <person name="Reddy T."/>
            <person name="O'Malley R."/>
            <person name="Daum C."/>
            <person name="Shapiro N."/>
            <person name="Ivanova N."/>
            <person name="Kyrpides N."/>
            <person name="Woyke T."/>
        </authorList>
    </citation>
    <scope>NUCLEOTIDE SEQUENCE [LARGE SCALE GENOMIC DNA]</scope>
    <source>
        <strain evidence="2 3">AS2.3</strain>
    </source>
</reference>
<feature type="domain" description="Right handed beta helix" evidence="1">
    <location>
        <begin position="267"/>
        <end position="408"/>
    </location>
</feature>
<dbReference type="InterPro" id="IPR011050">
    <property type="entry name" value="Pectin_lyase_fold/virulence"/>
</dbReference>
<dbReference type="Pfam" id="PF13229">
    <property type="entry name" value="Beta_helix"/>
    <property type="match status" value="1"/>
</dbReference>
<dbReference type="InterPro" id="IPR012334">
    <property type="entry name" value="Pectin_lyas_fold"/>
</dbReference>
<dbReference type="Gene3D" id="2.160.20.10">
    <property type="entry name" value="Single-stranded right-handed beta-helix, Pectin lyase-like"/>
    <property type="match status" value="1"/>
</dbReference>
<dbReference type="SUPFAM" id="SSF51126">
    <property type="entry name" value="Pectin lyase-like"/>
    <property type="match status" value="1"/>
</dbReference>
<dbReference type="AlphaFoldDB" id="A0A7Y9K4L3"/>
<dbReference type="InterPro" id="IPR006626">
    <property type="entry name" value="PbH1"/>
</dbReference>
<dbReference type="SMART" id="SM00710">
    <property type="entry name" value="PbH1"/>
    <property type="match status" value="5"/>
</dbReference>
<dbReference type="InterPro" id="IPR039448">
    <property type="entry name" value="Beta_helix"/>
</dbReference>
<reference evidence="2 3" key="2">
    <citation type="submission" date="2020-08" db="EMBL/GenBank/DDBJ databases">
        <title>The Agave Microbiome: Exploring the role of microbial communities in plant adaptations to desert environments.</title>
        <authorList>
            <person name="Partida-Martinez L.P."/>
        </authorList>
    </citation>
    <scope>NUCLEOTIDE SEQUENCE [LARGE SCALE GENOMIC DNA]</scope>
    <source>
        <strain evidence="2 3">AS2.3</strain>
    </source>
</reference>
<dbReference type="PROSITE" id="PS51257">
    <property type="entry name" value="PROKAR_LIPOPROTEIN"/>
    <property type="match status" value="1"/>
</dbReference>
<organism evidence="2 3">
    <name type="scientific">Sphingomonas melonis</name>
    <dbReference type="NCBI Taxonomy" id="152682"/>
    <lineage>
        <taxon>Bacteria</taxon>
        <taxon>Pseudomonadati</taxon>
        <taxon>Pseudomonadota</taxon>
        <taxon>Alphaproteobacteria</taxon>
        <taxon>Sphingomonadales</taxon>
        <taxon>Sphingomonadaceae</taxon>
        <taxon>Sphingomonas</taxon>
    </lineage>
</organism>
<dbReference type="RefSeq" id="WP_179510452.1">
    <property type="nucleotide sequence ID" value="NZ_JACCBY010000008.1"/>
</dbReference>
<name>A0A7Y9K4L3_9SPHN</name>
<evidence type="ECO:0000259" key="1">
    <source>
        <dbReference type="Pfam" id="PF13229"/>
    </source>
</evidence>
<protein>
    <recommendedName>
        <fullName evidence="1">Right handed beta helix domain-containing protein</fullName>
    </recommendedName>
</protein>
<keyword evidence="3" id="KW-1185">Reference proteome</keyword>
<comment type="caution">
    <text evidence="2">The sequence shown here is derived from an EMBL/GenBank/DDBJ whole genome shotgun (WGS) entry which is preliminary data.</text>
</comment>
<gene>
    <name evidence="2" type="ORF">HD841_003879</name>
</gene>